<gene>
    <name evidence="1" type="ORF">CIB84_010405</name>
</gene>
<organism evidence="1 2">
    <name type="scientific">Bambusicola thoracicus</name>
    <name type="common">Chinese bamboo-partridge</name>
    <name type="synonym">Perdix thoracica</name>
    <dbReference type="NCBI Taxonomy" id="9083"/>
    <lineage>
        <taxon>Eukaryota</taxon>
        <taxon>Metazoa</taxon>
        <taxon>Chordata</taxon>
        <taxon>Craniata</taxon>
        <taxon>Vertebrata</taxon>
        <taxon>Euteleostomi</taxon>
        <taxon>Archelosauria</taxon>
        <taxon>Archosauria</taxon>
        <taxon>Dinosauria</taxon>
        <taxon>Saurischia</taxon>
        <taxon>Theropoda</taxon>
        <taxon>Coelurosauria</taxon>
        <taxon>Aves</taxon>
        <taxon>Neognathae</taxon>
        <taxon>Galloanserae</taxon>
        <taxon>Galliformes</taxon>
        <taxon>Phasianidae</taxon>
        <taxon>Perdicinae</taxon>
        <taxon>Bambusicola</taxon>
    </lineage>
</organism>
<dbReference type="EMBL" id="PPHD01031932">
    <property type="protein sequence ID" value="POI25846.1"/>
    <property type="molecule type" value="Genomic_DNA"/>
</dbReference>
<accession>A0A2P4SP43</accession>
<keyword evidence="2" id="KW-1185">Reference proteome</keyword>
<name>A0A2P4SP43_BAMTH</name>
<dbReference type="AlphaFoldDB" id="A0A2P4SP43"/>
<evidence type="ECO:0000313" key="1">
    <source>
        <dbReference type="EMBL" id="POI25846.1"/>
    </source>
</evidence>
<dbReference type="Proteomes" id="UP000237246">
    <property type="component" value="Unassembled WGS sequence"/>
</dbReference>
<proteinExistence type="predicted"/>
<comment type="caution">
    <text evidence="1">The sequence shown here is derived from an EMBL/GenBank/DDBJ whole genome shotgun (WGS) entry which is preliminary data.</text>
</comment>
<evidence type="ECO:0000313" key="2">
    <source>
        <dbReference type="Proteomes" id="UP000237246"/>
    </source>
</evidence>
<sequence>MPMIKSSRIWMKMVIPKWTDSKNLSSSWEF</sequence>
<reference evidence="1 2" key="1">
    <citation type="submission" date="2018-01" db="EMBL/GenBank/DDBJ databases">
        <title>Comparison of the Chinese Bamboo Partridge and Red Junglefowl genome sequences highlights the importance of demography in genome evolution.</title>
        <authorList>
            <person name="Tiley G.P."/>
            <person name="Kimball R.T."/>
            <person name="Braun E.L."/>
            <person name="Burleigh J.G."/>
        </authorList>
    </citation>
    <scope>NUCLEOTIDE SEQUENCE [LARGE SCALE GENOMIC DNA]</scope>
    <source>
        <strain evidence="1">RTK389</strain>
        <tissue evidence="1">Blood</tissue>
    </source>
</reference>
<protein>
    <submittedName>
        <fullName evidence="1">Uncharacterized protein</fullName>
    </submittedName>
</protein>